<dbReference type="RefSeq" id="XP_003073558.1">
    <property type="nucleotide sequence ID" value="XM_003073512.1"/>
</dbReference>
<name>E0S9D4_ENCIT</name>
<gene>
    <name evidence="2" type="ORF">Eint_090690</name>
</gene>
<reference evidence="2 3" key="2">
    <citation type="journal article" date="2012" name="Proc. Natl. Acad. Sci. U.S.A.">
        <title>Gain and loss of multiple functionally related, horizontally transferred genes in the reduced genomes of two microsporidian parasites.</title>
        <authorList>
            <person name="Pombert J.-F."/>
            <person name="Selman M."/>
            <person name="Burki F."/>
            <person name="Bardell F.T."/>
            <person name="Farinelli L."/>
            <person name="Solter L.F."/>
            <person name="Whitman D.W."/>
            <person name="Weiss L.M."/>
            <person name="Corradi N."/>
            <person name="Keeling P.J."/>
        </authorList>
    </citation>
    <scope>NUCLEOTIDE SEQUENCE [LARGE SCALE GENOMIC DNA]</scope>
    <source>
        <strain evidence="2 3">ATCC 50506</strain>
    </source>
</reference>
<keyword evidence="1" id="KW-1133">Transmembrane helix</keyword>
<accession>E0S9D4</accession>
<keyword evidence="3" id="KW-1185">Reference proteome</keyword>
<evidence type="ECO:0008006" key="4">
    <source>
        <dbReference type="Google" id="ProtNLM"/>
    </source>
</evidence>
<reference evidence="2 3" key="1">
    <citation type="journal article" date="2010" name="Nat. Commun.">
        <title>The complete sequence of the smallest known nuclear genome from the microsporidian Encephalitozoon intestinalis.</title>
        <authorList>
            <person name="Corradi N."/>
            <person name="Pombert J.-F."/>
            <person name="Farinelli L."/>
            <person name="Didier E.S."/>
            <person name="Keeling P.J."/>
        </authorList>
    </citation>
    <scope>NUCLEOTIDE SEQUENCE [LARGE SCALE GENOMIC DNA]</scope>
    <source>
        <strain evidence="2 3">ATCC 50506</strain>
    </source>
</reference>
<organism evidence="2 3">
    <name type="scientific">Encephalitozoon intestinalis (strain ATCC 50506)</name>
    <name type="common">Microsporidian parasite</name>
    <name type="synonym">Septata intestinalis</name>
    <dbReference type="NCBI Taxonomy" id="876142"/>
    <lineage>
        <taxon>Eukaryota</taxon>
        <taxon>Fungi</taxon>
        <taxon>Fungi incertae sedis</taxon>
        <taxon>Microsporidia</taxon>
        <taxon>Unikaryonidae</taxon>
        <taxon>Encephalitozoon</taxon>
    </lineage>
</organism>
<dbReference type="EMBL" id="CP001950">
    <property type="protein sequence ID" value="ADM12198.1"/>
    <property type="molecule type" value="Genomic_DNA"/>
</dbReference>
<dbReference type="GeneID" id="9698389"/>
<dbReference type="VEuPathDB" id="MicrosporidiaDB:Eint_090690"/>
<dbReference type="AlphaFoldDB" id="E0S9D4"/>
<dbReference type="PANTHER" id="PTHR12277">
    <property type="entry name" value="ALPHA/BETA HYDROLASE DOMAIN-CONTAINING PROTEIN"/>
    <property type="match status" value="1"/>
</dbReference>
<dbReference type="HOGENOM" id="CLU_029375_2_0_1"/>
<dbReference type="Gene3D" id="3.40.50.1820">
    <property type="entry name" value="alpha/beta hydrolase"/>
    <property type="match status" value="1"/>
</dbReference>
<sequence length="267" mass="30172">MVFKEITISLAYVAQITILLSLDVLFLLFTVQRSLYFFGKGMKRKPDAIRVRLIPKSQSDLYLIDGISGIDLIYLPGNFVAVEEHIEFCKYLSKIFECNVISMVYRGVAGNGYSPSEKGIVEDLSPASRWLSRRSTRKVILGFSIGSAVGIRLAEKCRVDALVLINPFISLREVVGNVSFGRILKHLVIDEWNNLNRMKNINVPVYFVVSSNDEIVSPSHTDELIKRTKHPKKIVIRNADHNEPMRNFTTHLCSLMDEVLRKTPSGG</sequence>
<evidence type="ECO:0000313" key="2">
    <source>
        <dbReference type="EMBL" id="ADM12198.1"/>
    </source>
</evidence>
<dbReference type="SUPFAM" id="SSF53474">
    <property type="entry name" value="alpha/beta-Hydrolases"/>
    <property type="match status" value="1"/>
</dbReference>
<dbReference type="InterPro" id="IPR029058">
    <property type="entry name" value="AB_hydrolase_fold"/>
</dbReference>
<dbReference type="Proteomes" id="UP000002313">
    <property type="component" value="Chromosome IX"/>
</dbReference>
<dbReference type="OrthoDB" id="10249433at2759"/>
<keyword evidence="1" id="KW-0472">Membrane</keyword>
<dbReference type="PANTHER" id="PTHR12277:SF81">
    <property type="entry name" value="PROTEIN ABHD13"/>
    <property type="match status" value="1"/>
</dbReference>
<evidence type="ECO:0000256" key="1">
    <source>
        <dbReference type="SAM" id="Phobius"/>
    </source>
</evidence>
<dbReference type="KEGG" id="ein:Eint_090690"/>
<protein>
    <recommendedName>
        <fullName evidence="4">Alpha/beta hydrolase</fullName>
    </recommendedName>
</protein>
<proteinExistence type="predicted"/>
<feature type="transmembrane region" description="Helical" evidence="1">
    <location>
        <begin position="12"/>
        <end position="36"/>
    </location>
</feature>
<evidence type="ECO:0000313" key="3">
    <source>
        <dbReference type="Proteomes" id="UP000002313"/>
    </source>
</evidence>
<keyword evidence="1" id="KW-0812">Transmembrane</keyword>